<protein>
    <submittedName>
        <fullName evidence="6">Fe-S oxidoreductases of moaA/nifB/pqqE family</fullName>
    </submittedName>
</protein>
<keyword evidence="3" id="KW-0408">Iron</keyword>
<accession>A0A6J4TGY4</accession>
<keyword evidence="1" id="KW-0949">S-adenosyl-L-methionine</keyword>
<dbReference type="GO" id="GO:0051536">
    <property type="term" value="F:iron-sulfur cluster binding"/>
    <property type="evidence" value="ECO:0007669"/>
    <property type="project" value="UniProtKB-KW"/>
</dbReference>
<evidence type="ECO:0000256" key="3">
    <source>
        <dbReference type="ARBA" id="ARBA00023004"/>
    </source>
</evidence>
<evidence type="ECO:0000259" key="5">
    <source>
        <dbReference type="PROSITE" id="PS51918"/>
    </source>
</evidence>
<evidence type="ECO:0000256" key="4">
    <source>
        <dbReference type="ARBA" id="ARBA00023014"/>
    </source>
</evidence>
<evidence type="ECO:0000256" key="1">
    <source>
        <dbReference type="ARBA" id="ARBA00022691"/>
    </source>
</evidence>
<dbReference type="PANTHER" id="PTHR11228">
    <property type="entry name" value="RADICAL SAM DOMAIN PROTEIN"/>
    <property type="match status" value="1"/>
</dbReference>
<proteinExistence type="predicted"/>
<dbReference type="GO" id="GO:0046872">
    <property type="term" value="F:metal ion binding"/>
    <property type="evidence" value="ECO:0007669"/>
    <property type="project" value="UniProtKB-KW"/>
</dbReference>
<dbReference type="Pfam" id="PF04055">
    <property type="entry name" value="Radical_SAM"/>
    <property type="match status" value="1"/>
</dbReference>
<dbReference type="InterPro" id="IPR013785">
    <property type="entry name" value="Aldolase_TIM"/>
</dbReference>
<evidence type="ECO:0000256" key="2">
    <source>
        <dbReference type="ARBA" id="ARBA00022723"/>
    </source>
</evidence>
<dbReference type="Gene3D" id="3.20.20.70">
    <property type="entry name" value="Aldolase class I"/>
    <property type="match status" value="1"/>
</dbReference>
<dbReference type="GO" id="GO:0003824">
    <property type="term" value="F:catalytic activity"/>
    <property type="evidence" value="ECO:0007669"/>
    <property type="project" value="InterPro"/>
</dbReference>
<dbReference type="SFLD" id="SFLDS00029">
    <property type="entry name" value="Radical_SAM"/>
    <property type="match status" value="1"/>
</dbReference>
<dbReference type="AlphaFoldDB" id="A0A6J4TGY4"/>
<evidence type="ECO:0000313" key="6">
    <source>
        <dbReference type="EMBL" id="CAA9523019.1"/>
    </source>
</evidence>
<dbReference type="PANTHER" id="PTHR11228:SF22">
    <property type="entry name" value="PEPTIDE BIOSYNTHESIS PROTEIN YYDG-RELATED"/>
    <property type="match status" value="1"/>
</dbReference>
<keyword evidence="4" id="KW-0411">Iron-sulfur</keyword>
<dbReference type="SUPFAM" id="SSF102114">
    <property type="entry name" value="Radical SAM enzymes"/>
    <property type="match status" value="1"/>
</dbReference>
<dbReference type="CDD" id="cd01335">
    <property type="entry name" value="Radical_SAM"/>
    <property type="match status" value="1"/>
</dbReference>
<gene>
    <name evidence="6" type="ORF">AVDCRST_MAG13-3510</name>
</gene>
<dbReference type="InterPro" id="IPR007197">
    <property type="entry name" value="rSAM"/>
</dbReference>
<dbReference type="InterPro" id="IPR050377">
    <property type="entry name" value="Radical_SAM_PqqE_MftC-like"/>
</dbReference>
<reference evidence="6" key="1">
    <citation type="submission" date="2020-02" db="EMBL/GenBank/DDBJ databases">
        <authorList>
            <person name="Meier V. D."/>
        </authorList>
    </citation>
    <scope>NUCLEOTIDE SEQUENCE</scope>
    <source>
        <strain evidence="6">AVDCRST_MAG13</strain>
    </source>
</reference>
<feature type="domain" description="Radical SAM core" evidence="5">
    <location>
        <begin position="19"/>
        <end position="222"/>
    </location>
</feature>
<dbReference type="InterPro" id="IPR058240">
    <property type="entry name" value="rSAM_sf"/>
</dbReference>
<dbReference type="PROSITE" id="PS51918">
    <property type="entry name" value="RADICAL_SAM"/>
    <property type="match status" value="1"/>
</dbReference>
<dbReference type="EMBL" id="CADCVO010000553">
    <property type="protein sequence ID" value="CAA9523019.1"/>
    <property type="molecule type" value="Genomic_DNA"/>
</dbReference>
<organism evidence="6">
    <name type="scientific">uncultured Solirubrobacteraceae bacterium</name>
    <dbReference type="NCBI Taxonomy" id="1162706"/>
    <lineage>
        <taxon>Bacteria</taxon>
        <taxon>Bacillati</taxon>
        <taxon>Actinomycetota</taxon>
        <taxon>Thermoleophilia</taxon>
        <taxon>Solirubrobacterales</taxon>
        <taxon>Solirubrobacteraceae</taxon>
        <taxon>environmental samples</taxon>
    </lineage>
</organism>
<dbReference type="SFLD" id="SFLDG01067">
    <property type="entry name" value="SPASM/twitch_domain_containing"/>
    <property type="match status" value="1"/>
</dbReference>
<sequence>MSISVDAPSATRVATPPGAPALGSRLWLYTNFDCNLACDYCCSQSSPRAPARRLPVEVARRASEEFAGLGGREILLTGGEPFLAPDLGAMVAAAARWMPVTVLTNAMLLARGSRRRTLDGLDPARVTMQVSLDSGTADLHDRHRGAGSFDRARAGIEVLRSLGFRVRVAATVDDADAAEERGLHALLDADGVPEEDRLIRRVARTGFADWGMQLTLDSLWPEPTLTADGAWWHPVGIADPAMQVASAPLPLVTVLAVIRATLNDPQRDRGAALDAFRCT</sequence>
<name>A0A6J4TGY4_9ACTN</name>
<keyword evidence="2" id="KW-0479">Metal-binding</keyword>